<feature type="region of interest" description="Disordered" evidence="1">
    <location>
        <begin position="201"/>
        <end position="226"/>
    </location>
</feature>
<proteinExistence type="predicted"/>
<sequence>MLPYSSGYSTSASSSSSPHFHASLPSHLSTELALLQTFIKRASAQHRSQLFLQRMEGVVRIGKAMMLHVRKIPEERRGEACIAWRGKGENLVKKMIRMLFSAQYITSQIIDLYHFLPLQTTVLSIYARLFTMTVSLANSLEMDVEELLISAGRKTNGKRKTGAGKNQKTNEVAMDTLLADAIQKMGADLEVGEVIERSNQSLGPVSKASPGSISERSAFSSKSPKPGKLVASAVAVLSSTVAPGNGCLEKETTIVSKPVELPPSLQIDQLLDTSSNEKDKKKKRRVETGTNASDAMTPEELSTAGDIIPKKKSRVVKHEKGKGDEKARAKKKKKKDAMDDIFGF</sequence>
<dbReference type="GO" id="GO:0042134">
    <property type="term" value="F:rRNA primary transcript binding"/>
    <property type="evidence" value="ECO:0007669"/>
    <property type="project" value="InterPro"/>
</dbReference>
<dbReference type="OrthoDB" id="2575638at2759"/>
<feature type="region of interest" description="Disordered" evidence="1">
    <location>
        <begin position="269"/>
        <end position="344"/>
    </location>
</feature>
<dbReference type="PANTHER" id="PTHR37792:SF1">
    <property type="entry name" value="RIBONUCLEASE MRP PROTEIN SUBUNIT RMP1"/>
    <property type="match status" value="1"/>
</dbReference>
<evidence type="ECO:0000313" key="2">
    <source>
        <dbReference type="EMBL" id="AAW42400.2"/>
    </source>
</evidence>
<dbReference type="InterPro" id="IPR047205">
    <property type="entry name" value="RMP1"/>
</dbReference>
<dbReference type="GeneID" id="3256660"/>
<dbReference type="EMBL" id="AE017343">
    <property type="protein sequence ID" value="AAW42400.2"/>
    <property type="molecule type" value="Genomic_DNA"/>
</dbReference>
<accession>Q5KK37</accession>
<dbReference type="RefSeq" id="XP_024512452.1">
    <property type="nucleotide sequence ID" value="XM_024656812.1"/>
</dbReference>
<dbReference type="GO" id="GO:0000172">
    <property type="term" value="C:ribonuclease MRP complex"/>
    <property type="evidence" value="ECO:0007669"/>
    <property type="project" value="InterPro"/>
</dbReference>
<protein>
    <recommendedName>
        <fullName evidence="4">Nucleolus and neural progenitor protein-like N-terminal domain-containing protein</fullName>
    </recommendedName>
</protein>
<reference evidence="2 3" key="1">
    <citation type="journal article" date="2005" name="Science">
        <title>The genome of the basidiomycetous yeast and human pathogen Cryptococcus neoformans.</title>
        <authorList>
            <person name="Loftus B.J."/>
            <person name="Fung E."/>
            <person name="Roncaglia P."/>
            <person name="Rowley D."/>
            <person name="Amedeo P."/>
            <person name="Bruno D."/>
            <person name="Vamathevan J."/>
            <person name="Miranda M."/>
            <person name="Anderson I.J."/>
            <person name="Fraser J.A."/>
            <person name="Allen J.E."/>
            <person name="Bosdet I.E."/>
            <person name="Brent M.R."/>
            <person name="Chiu R."/>
            <person name="Doering T.L."/>
            <person name="Donlin M.J."/>
            <person name="D'Souza C.A."/>
            <person name="Fox D.S."/>
            <person name="Grinberg V."/>
            <person name="Fu J."/>
            <person name="Fukushima M."/>
            <person name="Haas B.J."/>
            <person name="Huang J.C."/>
            <person name="Janbon G."/>
            <person name="Jones S.J."/>
            <person name="Koo H.L."/>
            <person name="Krzywinski M.I."/>
            <person name="Kwon-Chung J.K."/>
            <person name="Lengeler K.B."/>
            <person name="Maiti R."/>
            <person name="Marra M.A."/>
            <person name="Marra R.E."/>
            <person name="Mathewson C.A."/>
            <person name="Mitchell T.G."/>
            <person name="Pertea M."/>
            <person name="Riggs F.R."/>
            <person name="Salzberg S.L."/>
            <person name="Schein J.E."/>
            <person name="Shvartsbeyn A."/>
            <person name="Shin H."/>
            <person name="Shumway M."/>
            <person name="Specht C.A."/>
            <person name="Suh B.B."/>
            <person name="Tenney A."/>
            <person name="Utterback T.R."/>
            <person name="Wickes B.L."/>
            <person name="Wortman J.R."/>
            <person name="Wye N.H."/>
            <person name="Kronstad J.W."/>
            <person name="Lodge J.K."/>
            <person name="Heitman J."/>
            <person name="Davis R.W."/>
            <person name="Fraser C.M."/>
            <person name="Hyman R.W."/>
        </authorList>
    </citation>
    <scope>NUCLEOTIDE SEQUENCE [LARGE SCALE GENOMIC DNA]</scope>
    <source>
        <strain evidence="3">JEC21 / ATCC MYA-565</strain>
    </source>
</reference>
<dbReference type="PANTHER" id="PTHR37792">
    <property type="entry name" value="RIBONUCLEASE MRP PROTEIN SUBUNIT RMP1"/>
    <property type="match status" value="1"/>
</dbReference>
<dbReference type="AlphaFoldDB" id="Q5KK37"/>
<dbReference type="eggNOG" id="ENOG502RBG6">
    <property type="taxonomic scope" value="Eukaryota"/>
</dbReference>
<dbReference type="KEGG" id="cne:CNC04380"/>
<evidence type="ECO:0000256" key="1">
    <source>
        <dbReference type="SAM" id="MobiDB-lite"/>
    </source>
</evidence>
<dbReference type="Proteomes" id="UP000002149">
    <property type="component" value="Chromosome 3"/>
</dbReference>
<name>Q5KK37_CRYD1</name>
<gene>
    <name evidence="2" type="ordered locus">CNC04380</name>
</gene>
<keyword evidence="3" id="KW-1185">Reference proteome</keyword>
<feature type="compositionally biased region" description="Polar residues" evidence="1">
    <location>
        <begin position="201"/>
        <end position="223"/>
    </location>
</feature>
<evidence type="ECO:0008006" key="4">
    <source>
        <dbReference type="Google" id="ProtNLM"/>
    </source>
</evidence>
<dbReference type="InParanoid" id="Q5KK37"/>
<dbReference type="VEuPathDB" id="FungiDB:CNC04380"/>
<dbReference type="PaxDb" id="214684-Q5KK37"/>
<feature type="compositionally biased region" description="Basic and acidic residues" evidence="1">
    <location>
        <begin position="316"/>
        <end position="327"/>
    </location>
</feature>
<dbReference type="HOGENOM" id="CLU_1081898_0_0_1"/>
<organism evidence="2 3">
    <name type="scientific">Cryptococcus deneoformans (strain JEC21 / ATCC MYA-565)</name>
    <name type="common">Cryptococcus neoformans var. neoformans serotype D</name>
    <dbReference type="NCBI Taxonomy" id="214684"/>
    <lineage>
        <taxon>Eukaryota</taxon>
        <taxon>Fungi</taxon>
        <taxon>Dikarya</taxon>
        <taxon>Basidiomycota</taxon>
        <taxon>Agaricomycotina</taxon>
        <taxon>Tremellomycetes</taxon>
        <taxon>Tremellales</taxon>
        <taxon>Cryptococcaceae</taxon>
        <taxon>Cryptococcus</taxon>
        <taxon>Cryptococcus neoformans species complex</taxon>
    </lineage>
</organism>
<evidence type="ECO:0000313" key="3">
    <source>
        <dbReference type="Proteomes" id="UP000002149"/>
    </source>
</evidence>